<organism evidence="1 2">
    <name type="scientific">Clitoria ternatea</name>
    <name type="common">Butterfly pea</name>
    <dbReference type="NCBI Taxonomy" id="43366"/>
    <lineage>
        <taxon>Eukaryota</taxon>
        <taxon>Viridiplantae</taxon>
        <taxon>Streptophyta</taxon>
        <taxon>Embryophyta</taxon>
        <taxon>Tracheophyta</taxon>
        <taxon>Spermatophyta</taxon>
        <taxon>Magnoliopsida</taxon>
        <taxon>eudicotyledons</taxon>
        <taxon>Gunneridae</taxon>
        <taxon>Pentapetalae</taxon>
        <taxon>rosids</taxon>
        <taxon>fabids</taxon>
        <taxon>Fabales</taxon>
        <taxon>Fabaceae</taxon>
        <taxon>Papilionoideae</taxon>
        <taxon>50 kb inversion clade</taxon>
        <taxon>NPAAA clade</taxon>
        <taxon>indigoferoid/millettioid clade</taxon>
        <taxon>Phaseoleae</taxon>
        <taxon>Clitoria</taxon>
    </lineage>
</organism>
<proteinExistence type="predicted"/>
<dbReference type="Proteomes" id="UP001359559">
    <property type="component" value="Unassembled WGS sequence"/>
</dbReference>
<accession>A0AAN9EXI5</accession>
<protein>
    <submittedName>
        <fullName evidence="1">Uncharacterized protein</fullName>
    </submittedName>
</protein>
<dbReference type="AlphaFoldDB" id="A0AAN9EXI5"/>
<gene>
    <name evidence="1" type="ORF">RJT34_33256</name>
</gene>
<sequence length="84" mass="9595">MGITWWVSLGRSVLNNGSCLGNVLCKWGIFGRWGSVLNKGSGWVFVQKEGFIGERPRIFGREEGGFECWWNWKSVVLWDGQVGW</sequence>
<reference evidence="1 2" key="1">
    <citation type="submission" date="2024-01" db="EMBL/GenBank/DDBJ databases">
        <title>The genomes of 5 underutilized Papilionoideae crops provide insights into root nodulation and disease resistance.</title>
        <authorList>
            <person name="Yuan L."/>
        </authorList>
    </citation>
    <scope>NUCLEOTIDE SEQUENCE [LARGE SCALE GENOMIC DNA]</scope>
    <source>
        <strain evidence="1">LY-2023</strain>
        <tissue evidence="1">Leaf</tissue>
    </source>
</reference>
<keyword evidence="2" id="KW-1185">Reference proteome</keyword>
<evidence type="ECO:0000313" key="1">
    <source>
        <dbReference type="EMBL" id="KAK7265634.1"/>
    </source>
</evidence>
<dbReference type="EMBL" id="JAYKXN010000008">
    <property type="protein sequence ID" value="KAK7265634.1"/>
    <property type="molecule type" value="Genomic_DNA"/>
</dbReference>
<evidence type="ECO:0000313" key="2">
    <source>
        <dbReference type="Proteomes" id="UP001359559"/>
    </source>
</evidence>
<name>A0AAN9EXI5_CLITE</name>
<comment type="caution">
    <text evidence="1">The sequence shown here is derived from an EMBL/GenBank/DDBJ whole genome shotgun (WGS) entry which is preliminary data.</text>
</comment>